<keyword evidence="4" id="KW-1185">Reference proteome</keyword>
<feature type="compositionally biased region" description="Acidic residues" evidence="1">
    <location>
        <begin position="434"/>
        <end position="450"/>
    </location>
</feature>
<proteinExistence type="predicted"/>
<evidence type="ECO:0000259" key="2">
    <source>
        <dbReference type="PROSITE" id="PS50181"/>
    </source>
</evidence>
<dbReference type="Pfam" id="PF00646">
    <property type="entry name" value="F-box"/>
    <property type="match status" value="1"/>
</dbReference>
<protein>
    <recommendedName>
        <fullName evidence="2">F-box domain-containing protein</fullName>
    </recommendedName>
</protein>
<dbReference type="InterPro" id="IPR036047">
    <property type="entry name" value="F-box-like_dom_sf"/>
</dbReference>
<feature type="region of interest" description="Disordered" evidence="1">
    <location>
        <begin position="425"/>
        <end position="450"/>
    </location>
</feature>
<dbReference type="InterPro" id="IPR001810">
    <property type="entry name" value="F-box_dom"/>
</dbReference>
<evidence type="ECO:0000313" key="4">
    <source>
        <dbReference type="Proteomes" id="UP000308768"/>
    </source>
</evidence>
<dbReference type="SUPFAM" id="SSF81383">
    <property type="entry name" value="F-box domain"/>
    <property type="match status" value="1"/>
</dbReference>
<comment type="caution">
    <text evidence="3">The sequence shown here is derived from an EMBL/GenBank/DDBJ whole genome shotgun (WGS) entry which is preliminary data.</text>
</comment>
<dbReference type="STRING" id="331657.A0A4U0WHI0"/>
<dbReference type="Proteomes" id="UP000308768">
    <property type="component" value="Unassembled WGS sequence"/>
</dbReference>
<dbReference type="AlphaFoldDB" id="A0A4U0WHI0"/>
<organism evidence="3 4">
    <name type="scientific">Cryomyces minteri</name>
    <dbReference type="NCBI Taxonomy" id="331657"/>
    <lineage>
        <taxon>Eukaryota</taxon>
        <taxon>Fungi</taxon>
        <taxon>Dikarya</taxon>
        <taxon>Ascomycota</taxon>
        <taxon>Pezizomycotina</taxon>
        <taxon>Dothideomycetes</taxon>
        <taxon>Dothideomycetes incertae sedis</taxon>
        <taxon>Cryomyces</taxon>
    </lineage>
</organism>
<gene>
    <name evidence="3" type="ORF">B0A49_09334</name>
</gene>
<name>A0A4U0WHI0_9PEZI</name>
<dbReference type="PROSITE" id="PS50181">
    <property type="entry name" value="FBOX"/>
    <property type="match status" value="1"/>
</dbReference>
<feature type="domain" description="F-box" evidence="2">
    <location>
        <begin position="85"/>
        <end position="136"/>
    </location>
</feature>
<evidence type="ECO:0000256" key="1">
    <source>
        <dbReference type="SAM" id="MobiDB-lite"/>
    </source>
</evidence>
<evidence type="ECO:0000313" key="3">
    <source>
        <dbReference type="EMBL" id="TKA61918.1"/>
    </source>
</evidence>
<accession>A0A4U0WHI0</accession>
<dbReference type="OrthoDB" id="5396937at2759"/>
<dbReference type="EMBL" id="NAJN01001654">
    <property type="protein sequence ID" value="TKA61918.1"/>
    <property type="molecule type" value="Genomic_DNA"/>
</dbReference>
<reference evidence="3 4" key="1">
    <citation type="submission" date="2017-03" db="EMBL/GenBank/DDBJ databases">
        <title>Genomes of endolithic fungi from Antarctica.</title>
        <authorList>
            <person name="Coleine C."/>
            <person name="Masonjones S."/>
            <person name="Stajich J.E."/>
        </authorList>
    </citation>
    <scope>NUCLEOTIDE SEQUENCE [LARGE SCALE GENOMIC DNA]</scope>
    <source>
        <strain evidence="3 4">CCFEE 5187</strain>
    </source>
</reference>
<sequence>MSSTKHLVERFRRSSAPVAAGSVDAEEIKRRKSTVVLEQRRPSVVKQANSFQERLSAPFRSSRLKSESKGDNIAGSVVSSRVSLFDLFCALPNELIAQILCELPLADISTFRLTARSCHHLVSNSESAVVRYWERHKLSGSQKSLFPPPAPSQAKLHYLWGLKRRGIIADKLAVLLTDFVAHEILIIRGKRKRKQFQPMWERMHGKMIPLLLVLTQFLERYRASLLEKCLQDWPPNHGFEILPLGDSTLLPNERTLMADYDPELLVQCHSMYTFMVQAFGRQLRPPTYASPVERALRGWSAQPPTRHEFATVLVLGGIPAIKDIMSNKTYSERRRAFGLFVSGISPRESTRWREHWEKLDTGMSLDRVPALRVVLPPVHSFWIEVAKRVLLEKEIVKDVEEIKSIREFLSDLVEYDILNPMPAAARQAGATAAEAEDEEPEAGEEQDGDE</sequence>